<protein>
    <submittedName>
        <fullName evidence="1">Uncharacterized protein</fullName>
    </submittedName>
</protein>
<proteinExistence type="predicted"/>
<evidence type="ECO:0000313" key="2">
    <source>
        <dbReference type="Proteomes" id="UP000735302"/>
    </source>
</evidence>
<keyword evidence="2" id="KW-1185">Reference proteome</keyword>
<dbReference type="Proteomes" id="UP000735302">
    <property type="component" value="Unassembled WGS sequence"/>
</dbReference>
<accession>A0AAV4ARI3</accession>
<gene>
    <name evidence="1" type="ORF">PoB_003543900</name>
</gene>
<reference evidence="1 2" key="1">
    <citation type="journal article" date="2021" name="Elife">
        <title>Chloroplast acquisition without the gene transfer in kleptoplastic sea slugs, Plakobranchus ocellatus.</title>
        <authorList>
            <person name="Maeda T."/>
            <person name="Takahashi S."/>
            <person name="Yoshida T."/>
            <person name="Shimamura S."/>
            <person name="Takaki Y."/>
            <person name="Nagai Y."/>
            <person name="Toyoda A."/>
            <person name="Suzuki Y."/>
            <person name="Arimoto A."/>
            <person name="Ishii H."/>
            <person name="Satoh N."/>
            <person name="Nishiyama T."/>
            <person name="Hasebe M."/>
            <person name="Maruyama T."/>
            <person name="Minagawa J."/>
            <person name="Obokata J."/>
            <person name="Shigenobu S."/>
        </authorList>
    </citation>
    <scope>NUCLEOTIDE SEQUENCE [LARGE SCALE GENOMIC DNA]</scope>
</reference>
<dbReference type="EMBL" id="BLXT01004027">
    <property type="protein sequence ID" value="GFO08934.1"/>
    <property type="molecule type" value="Genomic_DNA"/>
</dbReference>
<dbReference type="AlphaFoldDB" id="A0AAV4ARI3"/>
<name>A0AAV4ARI3_9GAST</name>
<evidence type="ECO:0000313" key="1">
    <source>
        <dbReference type="EMBL" id="GFO08934.1"/>
    </source>
</evidence>
<sequence>MATSECVNFREMVKTVKNLSMDVDRGKVRWSSVKQFIAYGRDKKALYVKYDYNQEEKRIDLTSRRSSNIGQRHATGENTDRPPVILYLNTSTGISQVKNDDLLSLCQSRLVPFAYHSFYQGLPIQGDDGKED</sequence>
<organism evidence="1 2">
    <name type="scientific">Plakobranchus ocellatus</name>
    <dbReference type="NCBI Taxonomy" id="259542"/>
    <lineage>
        <taxon>Eukaryota</taxon>
        <taxon>Metazoa</taxon>
        <taxon>Spiralia</taxon>
        <taxon>Lophotrochozoa</taxon>
        <taxon>Mollusca</taxon>
        <taxon>Gastropoda</taxon>
        <taxon>Heterobranchia</taxon>
        <taxon>Euthyneura</taxon>
        <taxon>Panpulmonata</taxon>
        <taxon>Sacoglossa</taxon>
        <taxon>Placobranchoidea</taxon>
        <taxon>Plakobranchidae</taxon>
        <taxon>Plakobranchus</taxon>
    </lineage>
</organism>
<comment type="caution">
    <text evidence="1">The sequence shown here is derived from an EMBL/GenBank/DDBJ whole genome shotgun (WGS) entry which is preliminary data.</text>
</comment>